<accession>A0A1A6HZW6</accession>
<evidence type="ECO:0000256" key="6">
    <source>
        <dbReference type="RuleBase" id="RU368066"/>
    </source>
</evidence>
<evidence type="ECO:0000256" key="2">
    <source>
        <dbReference type="ARBA" id="ARBA00007168"/>
    </source>
</evidence>
<evidence type="ECO:0000313" key="7">
    <source>
        <dbReference type="EMBL" id="OBS83560.1"/>
    </source>
</evidence>
<dbReference type="GO" id="GO:0005886">
    <property type="term" value="C:plasma membrane"/>
    <property type="evidence" value="ECO:0007669"/>
    <property type="project" value="UniProtKB-SubCell"/>
</dbReference>
<comment type="caution">
    <text evidence="7">The sequence shown here is derived from an EMBL/GenBank/DDBJ whole genome shotgun (WGS) entry which is preliminary data.</text>
</comment>
<keyword evidence="4" id="KW-1133">Transmembrane helix</keyword>
<dbReference type="STRING" id="56216.A0A1A6HZW6"/>
<organism evidence="7 8">
    <name type="scientific">Neotoma lepida</name>
    <name type="common">Desert woodrat</name>
    <dbReference type="NCBI Taxonomy" id="56216"/>
    <lineage>
        <taxon>Eukaryota</taxon>
        <taxon>Metazoa</taxon>
        <taxon>Chordata</taxon>
        <taxon>Craniata</taxon>
        <taxon>Vertebrata</taxon>
        <taxon>Euteleostomi</taxon>
        <taxon>Mammalia</taxon>
        <taxon>Eutheria</taxon>
        <taxon>Euarchontoglires</taxon>
        <taxon>Glires</taxon>
        <taxon>Rodentia</taxon>
        <taxon>Myomorpha</taxon>
        <taxon>Muroidea</taxon>
        <taxon>Cricetidae</taxon>
        <taxon>Neotominae</taxon>
        <taxon>Neotoma</taxon>
    </lineage>
</organism>
<comment type="similarity">
    <text evidence="2 6">Belongs to the CTL (choline transporter-like) family.</text>
</comment>
<feature type="non-terminal residue" evidence="7">
    <location>
        <position position="1"/>
    </location>
</feature>
<dbReference type="PANTHER" id="PTHR12385">
    <property type="entry name" value="CHOLINE TRANSPORTER-LIKE (SLC FAMILY 44)"/>
    <property type="match status" value="1"/>
</dbReference>
<evidence type="ECO:0000256" key="1">
    <source>
        <dbReference type="ARBA" id="ARBA00004141"/>
    </source>
</evidence>
<dbReference type="OrthoDB" id="420519at2759"/>
<evidence type="ECO:0000256" key="5">
    <source>
        <dbReference type="ARBA" id="ARBA00023136"/>
    </source>
</evidence>
<dbReference type="EMBL" id="LZPO01003524">
    <property type="protein sequence ID" value="OBS83560.1"/>
    <property type="molecule type" value="Genomic_DNA"/>
</dbReference>
<evidence type="ECO:0000256" key="3">
    <source>
        <dbReference type="ARBA" id="ARBA00022692"/>
    </source>
</evidence>
<feature type="non-terminal residue" evidence="7">
    <location>
        <position position="46"/>
    </location>
</feature>
<dbReference type="PANTHER" id="PTHR12385:SF56">
    <property type="entry name" value="CHOLINE TRANSPORTER-LIKE PROTEIN 1"/>
    <property type="match status" value="1"/>
</dbReference>
<proteinExistence type="inferred from homology"/>
<dbReference type="AlphaFoldDB" id="A0A1A6HZW6"/>
<evidence type="ECO:0000313" key="8">
    <source>
        <dbReference type="Proteomes" id="UP000092124"/>
    </source>
</evidence>
<protein>
    <recommendedName>
        <fullName evidence="6">Choline transporter-like protein</fullName>
    </recommendedName>
</protein>
<dbReference type="InterPro" id="IPR007603">
    <property type="entry name" value="Choline_transptr-like"/>
</dbReference>
<name>A0A1A6HZW6_NEOLE</name>
<sequence>NAYTATAINSTNFCTSAKDAFVILVENALRVAAINTVGDFMLFLGK</sequence>
<keyword evidence="5" id="KW-0472">Membrane</keyword>
<reference evidence="7 8" key="1">
    <citation type="submission" date="2016-06" db="EMBL/GenBank/DDBJ databases">
        <title>The Draft Genome Sequence and Annotation of the Desert Woodrat Neotoma lepida.</title>
        <authorList>
            <person name="Campbell M."/>
            <person name="Oakeson K.F."/>
            <person name="Yandell M."/>
            <person name="Halpert J.R."/>
            <person name="Dearing D."/>
        </authorList>
    </citation>
    <scope>NUCLEOTIDE SEQUENCE [LARGE SCALE GENOMIC DNA]</scope>
    <source>
        <strain evidence="7">417</strain>
        <tissue evidence="7">Liver</tissue>
    </source>
</reference>
<dbReference type="Proteomes" id="UP000092124">
    <property type="component" value="Unassembled WGS sequence"/>
</dbReference>
<evidence type="ECO:0000256" key="4">
    <source>
        <dbReference type="ARBA" id="ARBA00022989"/>
    </source>
</evidence>
<comment type="subcellular location">
    <subcellularLocation>
        <location evidence="6">Cell membrane</location>
        <topology evidence="6">Multi-pass membrane protein</topology>
    </subcellularLocation>
    <subcellularLocation>
        <location evidence="1">Membrane</location>
        <topology evidence="1">Multi-pass membrane protein</topology>
    </subcellularLocation>
</comment>
<keyword evidence="3" id="KW-0812">Transmembrane</keyword>
<dbReference type="Pfam" id="PF04515">
    <property type="entry name" value="Choline_transpo"/>
    <property type="match status" value="1"/>
</dbReference>
<comment type="function">
    <text evidence="6">Choline transporter.</text>
</comment>
<dbReference type="GO" id="GO:0015220">
    <property type="term" value="F:choline transmembrane transporter activity"/>
    <property type="evidence" value="ECO:0007669"/>
    <property type="project" value="TreeGrafter"/>
</dbReference>
<keyword evidence="8" id="KW-1185">Reference proteome</keyword>
<gene>
    <name evidence="7" type="ORF">A6R68_22450</name>
</gene>